<evidence type="ECO:0000256" key="3">
    <source>
        <dbReference type="SAM" id="MobiDB-lite"/>
    </source>
</evidence>
<dbReference type="SUPFAM" id="SSF48498">
    <property type="entry name" value="Tetracyclin repressor-like, C-terminal domain"/>
    <property type="match status" value="1"/>
</dbReference>
<evidence type="ECO:0000256" key="1">
    <source>
        <dbReference type="ARBA" id="ARBA00023125"/>
    </source>
</evidence>
<dbReference type="KEGG" id="hoh:Hoch_6580"/>
<dbReference type="Proteomes" id="UP000001880">
    <property type="component" value="Chromosome"/>
</dbReference>
<protein>
    <submittedName>
        <fullName evidence="5">Transcriptional regulator, TetR family</fullName>
    </submittedName>
</protein>
<dbReference type="SUPFAM" id="SSF46689">
    <property type="entry name" value="Homeodomain-like"/>
    <property type="match status" value="1"/>
</dbReference>
<dbReference type="eggNOG" id="COG1309">
    <property type="taxonomic scope" value="Bacteria"/>
</dbReference>
<dbReference type="PANTHER" id="PTHR30055:SF226">
    <property type="entry name" value="HTH-TYPE TRANSCRIPTIONAL REGULATOR PKSA"/>
    <property type="match status" value="1"/>
</dbReference>
<dbReference type="OrthoDB" id="9809994at2"/>
<keyword evidence="6" id="KW-1185">Reference proteome</keyword>
<feature type="DNA-binding region" description="H-T-H motif" evidence="2">
    <location>
        <begin position="50"/>
        <end position="69"/>
    </location>
</feature>
<dbReference type="AlphaFoldDB" id="D0LRQ4"/>
<reference evidence="5 6" key="1">
    <citation type="journal article" date="2010" name="Stand. Genomic Sci.">
        <title>Complete genome sequence of Haliangium ochraceum type strain (SMP-2).</title>
        <authorList>
            <consortium name="US DOE Joint Genome Institute (JGI-PGF)"/>
            <person name="Ivanova N."/>
            <person name="Daum C."/>
            <person name="Lang E."/>
            <person name="Abt B."/>
            <person name="Kopitz M."/>
            <person name="Saunders E."/>
            <person name="Lapidus A."/>
            <person name="Lucas S."/>
            <person name="Glavina Del Rio T."/>
            <person name="Nolan M."/>
            <person name="Tice H."/>
            <person name="Copeland A."/>
            <person name="Cheng J.F."/>
            <person name="Chen F."/>
            <person name="Bruce D."/>
            <person name="Goodwin L."/>
            <person name="Pitluck S."/>
            <person name="Mavromatis K."/>
            <person name="Pati A."/>
            <person name="Mikhailova N."/>
            <person name="Chen A."/>
            <person name="Palaniappan K."/>
            <person name="Land M."/>
            <person name="Hauser L."/>
            <person name="Chang Y.J."/>
            <person name="Jeffries C.D."/>
            <person name="Detter J.C."/>
            <person name="Brettin T."/>
            <person name="Rohde M."/>
            <person name="Goker M."/>
            <person name="Bristow J."/>
            <person name="Markowitz V."/>
            <person name="Eisen J.A."/>
            <person name="Hugenholtz P."/>
            <person name="Kyrpides N.C."/>
            <person name="Klenk H.P."/>
        </authorList>
    </citation>
    <scope>NUCLEOTIDE SEQUENCE [LARGE SCALE GENOMIC DNA]</scope>
    <source>
        <strain evidence="6">DSM 14365 / CIP 107738 / JCM 11303 / AJ 13395 / SMP-2</strain>
    </source>
</reference>
<accession>D0LRQ4</accession>
<dbReference type="InterPro" id="IPR050109">
    <property type="entry name" value="HTH-type_TetR-like_transc_reg"/>
</dbReference>
<proteinExistence type="predicted"/>
<dbReference type="InterPro" id="IPR013570">
    <property type="entry name" value="Tscrpt_reg_YsiA_C"/>
</dbReference>
<dbReference type="STRING" id="502025.Hoch_6580"/>
<dbReference type="PRINTS" id="PR00455">
    <property type="entry name" value="HTHTETR"/>
</dbReference>
<dbReference type="HOGENOM" id="CLU_069356_27_3_7"/>
<dbReference type="InterPro" id="IPR009057">
    <property type="entry name" value="Homeodomain-like_sf"/>
</dbReference>
<dbReference type="Gene3D" id="1.10.10.60">
    <property type="entry name" value="Homeodomain-like"/>
    <property type="match status" value="1"/>
</dbReference>
<feature type="compositionally biased region" description="Low complexity" evidence="3">
    <location>
        <begin position="1"/>
        <end position="20"/>
    </location>
</feature>
<dbReference type="InterPro" id="IPR001647">
    <property type="entry name" value="HTH_TetR"/>
</dbReference>
<dbReference type="RefSeq" id="WP_012831638.1">
    <property type="nucleotide sequence ID" value="NC_013440.1"/>
</dbReference>
<gene>
    <name evidence="5" type="ordered locus">Hoch_6580</name>
</gene>
<evidence type="ECO:0000259" key="4">
    <source>
        <dbReference type="PROSITE" id="PS50977"/>
    </source>
</evidence>
<name>D0LRQ4_HALO1</name>
<feature type="domain" description="HTH tetR-type" evidence="4">
    <location>
        <begin position="27"/>
        <end position="87"/>
    </location>
</feature>
<evidence type="ECO:0000313" key="6">
    <source>
        <dbReference type="Proteomes" id="UP000001880"/>
    </source>
</evidence>
<keyword evidence="1 2" id="KW-0238">DNA-binding</keyword>
<dbReference type="PROSITE" id="PS50977">
    <property type="entry name" value="HTH_TETR_2"/>
    <property type="match status" value="1"/>
</dbReference>
<dbReference type="PANTHER" id="PTHR30055">
    <property type="entry name" value="HTH-TYPE TRANSCRIPTIONAL REGULATOR RUTR"/>
    <property type="match status" value="1"/>
</dbReference>
<dbReference type="Pfam" id="PF00440">
    <property type="entry name" value="TetR_N"/>
    <property type="match status" value="1"/>
</dbReference>
<evidence type="ECO:0000313" key="5">
    <source>
        <dbReference type="EMBL" id="ACY19046.1"/>
    </source>
</evidence>
<evidence type="ECO:0000256" key="2">
    <source>
        <dbReference type="PROSITE-ProRule" id="PRU00335"/>
    </source>
</evidence>
<organism evidence="5 6">
    <name type="scientific">Haliangium ochraceum (strain DSM 14365 / JCM 11303 / SMP-2)</name>
    <dbReference type="NCBI Taxonomy" id="502025"/>
    <lineage>
        <taxon>Bacteria</taxon>
        <taxon>Pseudomonadati</taxon>
        <taxon>Myxococcota</taxon>
        <taxon>Polyangia</taxon>
        <taxon>Haliangiales</taxon>
        <taxon>Kofleriaceae</taxon>
        <taxon>Haliangium</taxon>
    </lineage>
</organism>
<dbReference type="Gene3D" id="1.10.357.10">
    <property type="entry name" value="Tetracycline Repressor, domain 2"/>
    <property type="match status" value="1"/>
</dbReference>
<dbReference type="InterPro" id="IPR036271">
    <property type="entry name" value="Tet_transcr_reg_TetR-rel_C_sf"/>
</dbReference>
<dbReference type="EMBL" id="CP001804">
    <property type="protein sequence ID" value="ACY19046.1"/>
    <property type="molecule type" value="Genomic_DNA"/>
</dbReference>
<feature type="region of interest" description="Disordered" evidence="3">
    <location>
        <begin position="1"/>
        <end position="29"/>
    </location>
</feature>
<sequence length="242" mass="26458">MKPHSSASAESSSSDGSTSKRSGERGGDKRERILDAAERVFARAGFFQSRVSEIARDAGVADGTIYLYFKSKDDLLISVFESRMERINDHLARALEGLATPPDKLNALLRSYLGLVNDFPELAEVLTIELRQSSKFMKEYANPRFGDFLKLVASVVAEGQERGDFAAAIPPAHVARMVFGILDELALVWLLGRGESFDIATAADWVCLLVMDGLKPRAQARYPSPSDAERDDDDGSSTPEAP</sequence>
<dbReference type="GO" id="GO:0000976">
    <property type="term" value="F:transcription cis-regulatory region binding"/>
    <property type="evidence" value="ECO:0007669"/>
    <property type="project" value="TreeGrafter"/>
</dbReference>
<dbReference type="Pfam" id="PF08359">
    <property type="entry name" value="TetR_C_4"/>
    <property type="match status" value="1"/>
</dbReference>
<dbReference type="GO" id="GO:0003700">
    <property type="term" value="F:DNA-binding transcription factor activity"/>
    <property type="evidence" value="ECO:0007669"/>
    <property type="project" value="TreeGrafter"/>
</dbReference>
<feature type="region of interest" description="Disordered" evidence="3">
    <location>
        <begin position="219"/>
        <end position="242"/>
    </location>
</feature>